<dbReference type="HAMAP" id="MF_00722">
    <property type="entry name" value="NucS"/>
    <property type="match status" value="1"/>
</dbReference>
<feature type="compositionally biased region" description="Acidic residues" evidence="7">
    <location>
        <begin position="92"/>
        <end position="105"/>
    </location>
</feature>
<dbReference type="EC" id="3.1.-.-" evidence="6"/>
<evidence type="ECO:0000259" key="9">
    <source>
        <dbReference type="Pfam" id="PF21003"/>
    </source>
</evidence>
<dbReference type="KEGG" id="bii:BINDI_1199"/>
<dbReference type="Gene3D" id="2.70.180.20">
    <property type="match status" value="1"/>
</dbReference>
<evidence type="ECO:0000256" key="6">
    <source>
        <dbReference type="HAMAP-Rule" id="MF_00722"/>
    </source>
</evidence>
<feature type="region of interest" description="Disordered" evidence="7">
    <location>
        <begin position="63"/>
        <end position="127"/>
    </location>
</feature>
<evidence type="ECO:0000256" key="7">
    <source>
        <dbReference type="SAM" id="MobiDB-lite"/>
    </source>
</evidence>
<dbReference type="Pfam" id="PF21003">
    <property type="entry name" value="NucS_N"/>
    <property type="match status" value="1"/>
</dbReference>
<dbReference type="EMBL" id="CP006018">
    <property type="protein sequence ID" value="AIC92455.1"/>
    <property type="molecule type" value="Genomic_DNA"/>
</dbReference>
<protein>
    <recommendedName>
        <fullName evidence="6">Endonuclease NucS</fullName>
        <ecNumber evidence="6">3.1.-.-</ecNumber>
    </recommendedName>
</protein>
<dbReference type="PANTHER" id="PTHR38814:SF1">
    <property type="entry name" value="ENDONUCLEASE NUCS"/>
    <property type="match status" value="1"/>
</dbReference>
<evidence type="ECO:0000259" key="8">
    <source>
        <dbReference type="Pfam" id="PF01939"/>
    </source>
</evidence>
<evidence type="ECO:0000256" key="1">
    <source>
        <dbReference type="ARBA" id="ARBA00022490"/>
    </source>
</evidence>
<comment type="subcellular location">
    <subcellularLocation>
        <location evidence="6">Cytoplasm</location>
    </subcellularLocation>
</comment>
<dbReference type="InterPro" id="IPR002793">
    <property type="entry name" value="Endonuclease_NucS"/>
</dbReference>
<dbReference type="NCBIfam" id="NF002876">
    <property type="entry name" value="PRK03298.1"/>
    <property type="match status" value="1"/>
</dbReference>
<dbReference type="PANTHER" id="PTHR38814">
    <property type="entry name" value="ENDONUCLEASE NUCS"/>
    <property type="match status" value="1"/>
</dbReference>
<dbReference type="OrthoDB" id="3344925at2"/>
<name>A0A087VVB4_9BIFI</name>
<evidence type="ECO:0000256" key="4">
    <source>
        <dbReference type="ARBA" id="ARBA00022801"/>
    </source>
</evidence>
<comment type="function">
    <text evidence="6">Cleaves both 3' and 5' ssDNA extremities of branched DNA structures.</text>
</comment>
<feature type="domain" description="Endonuclease NucS C-terminal" evidence="8">
    <location>
        <begin position="168"/>
        <end position="288"/>
    </location>
</feature>
<sequence length="288" mass="31159">MRIIVADCSAEYSGRLNTTLGPAKRVILVKADQSCLIFSELGSYKPLNWMCAPCTLREIVPEECPDTSPDNGGDGDSGDKKAGDADIAGPGGEEESPTSAEEADQAESAAPESLIAQEQDENQSGSVRRVLRVSAGKNSDVLTIRLYQIYSDQTFDLGTDPGVVKDGVEAHLQRCLAQQIERIGEGARLVRREYPTPIGPVDIMAIDGEGMHVAVEIKRNGGIDGVEQLTRYCQLLNRDPLLAPVRGIFAAQTITPQARTLAEDRGFECLVLDYEEMKGTDDGELTLF</sequence>
<dbReference type="RefSeq" id="WP_033491215.1">
    <property type="nucleotide sequence ID" value="NZ_CP006018.1"/>
</dbReference>
<proteinExistence type="inferred from homology"/>
<dbReference type="GO" id="GO:0000014">
    <property type="term" value="F:single-stranded DNA endodeoxyribonuclease activity"/>
    <property type="evidence" value="ECO:0007669"/>
    <property type="project" value="UniProtKB-UniRule"/>
</dbReference>
<dbReference type="HOGENOM" id="CLU_069350_0_1_11"/>
<gene>
    <name evidence="6" type="primary">nucS</name>
    <name evidence="10" type="ORF">BINDI_1199</name>
</gene>
<keyword evidence="2 6" id="KW-0540">Nuclease</keyword>
<keyword evidence="11" id="KW-1185">Reference proteome</keyword>
<dbReference type="InterPro" id="IPR048302">
    <property type="entry name" value="NucS_N"/>
</dbReference>
<dbReference type="GO" id="GO:0003677">
    <property type="term" value="F:DNA binding"/>
    <property type="evidence" value="ECO:0007669"/>
    <property type="project" value="UniProtKB-KW"/>
</dbReference>
<keyword evidence="5 6" id="KW-0238">DNA-binding</keyword>
<reference evidence="10 11" key="1">
    <citation type="journal article" date="2014" name="Appl. Environ. Microbiol.">
        <title>Genomic encyclopedia of type strains of the genus Bifidobacterium.</title>
        <authorList>
            <person name="Milani C."/>
            <person name="Lugli G.A."/>
            <person name="Duranti S."/>
            <person name="Turroni F."/>
            <person name="Bottacini F."/>
            <person name="Mangifesta M."/>
            <person name="Sanchez B."/>
            <person name="Viappiani A."/>
            <person name="Mancabelli L."/>
            <person name="Taminiau B."/>
            <person name="Delcenserie V."/>
            <person name="Barrangou R."/>
            <person name="Margolles A."/>
            <person name="van Sinderen D."/>
            <person name="Ventura M."/>
        </authorList>
    </citation>
    <scope>NUCLEOTIDE SEQUENCE [LARGE SCALE GENOMIC DNA]</scope>
    <source>
        <strain evidence="10 11">LMG 11587</strain>
    </source>
</reference>
<accession>A0A087VVB4</accession>
<evidence type="ECO:0000313" key="11">
    <source>
        <dbReference type="Proteomes" id="UP000028569"/>
    </source>
</evidence>
<dbReference type="InterPro" id="IPR049173">
    <property type="entry name" value="NucS_N_sf"/>
</dbReference>
<evidence type="ECO:0000256" key="5">
    <source>
        <dbReference type="ARBA" id="ARBA00023125"/>
    </source>
</evidence>
<dbReference type="CDD" id="cd22341">
    <property type="entry name" value="NucS-like"/>
    <property type="match status" value="1"/>
</dbReference>
<evidence type="ECO:0000256" key="3">
    <source>
        <dbReference type="ARBA" id="ARBA00022759"/>
    </source>
</evidence>
<dbReference type="AlphaFoldDB" id="A0A087VVB4"/>
<feature type="domain" description="Endonuclease NucS N-terminal PH-like" evidence="9">
    <location>
        <begin position="2"/>
        <end position="58"/>
    </location>
</feature>
<dbReference type="GO" id="GO:0005737">
    <property type="term" value="C:cytoplasm"/>
    <property type="evidence" value="ECO:0007669"/>
    <property type="project" value="UniProtKB-SubCell"/>
</dbReference>
<comment type="similarity">
    <text evidence="6">Belongs to the NucS endonuclease family.</text>
</comment>
<keyword evidence="1 6" id="KW-0963">Cytoplasm</keyword>
<dbReference type="Gene3D" id="3.40.1350.10">
    <property type="match status" value="1"/>
</dbReference>
<evidence type="ECO:0000256" key="2">
    <source>
        <dbReference type="ARBA" id="ARBA00022722"/>
    </source>
</evidence>
<dbReference type="InterPro" id="IPR048301">
    <property type="entry name" value="NucS_C"/>
</dbReference>
<dbReference type="Pfam" id="PF01939">
    <property type="entry name" value="NucS_C"/>
    <property type="match status" value="1"/>
</dbReference>
<dbReference type="InterPro" id="IPR011856">
    <property type="entry name" value="tRNA_endonuc-like_dom_sf"/>
</dbReference>
<keyword evidence="4 6" id="KW-0378">Hydrolase</keyword>
<dbReference type="Proteomes" id="UP000028569">
    <property type="component" value="Chromosome"/>
</dbReference>
<organism evidence="10 11">
    <name type="scientific">Bifidobacterium [indicum] DSM 20214 = LMG 11587</name>
    <dbReference type="NCBI Taxonomy" id="1341694"/>
    <lineage>
        <taxon>Bacteria</taxon>
        <taxon>Bacillati</taxon>
        <taxon>Actinomycetota</taxon>
        <taxon>Actinomycetes</taxon>
        <taxon>Bifidobacteriales</taxon>
        <taxon>Bifidobacteriaceae</taxon>
        <taxon>Bifidobacterium</taxon>
    </lineage>
</organism>
<evidence type="ECO:0000313" key="10">
    <source>
        <dbReference type="EMBL" id="AIC92455.1"/>
    </source>
</evidence>
<keyword evidence="3 6" id="KW-0255">Endonuclease</keyword>